<evidence type="ECO:0000256" key="4">
    <source>
        <dbReference type="ARBA" id="ARBA00023015"/>
    </source>
</evidence>
<dbReference type="InterPro" id="IPR000504">
    <property type="entry name" value="RRM_dom"/>
</dbReference>
<dbReference type="PANTHER" id="PTHR48033:SF9">
    <property type="entry name" value="TAR DNA-BINDING PROTEIN 43"/>
    <property type="match status" value="1"/>
</dbReference>
<keyword evidence="3" id="KW-0677">Repeat</keyword>
<dbReference type="GO" id="GO:0005654">
    <property type="term" value="C:nucleoplasm"/>
    <property type="evidence" value="ECO:0007669"/>
    <property type="project" value="TreeGrafter"/>
</dbReference>
<dbReference type="CDD" id="cd12322">
    <property type="entry name" value="RRM2_TDP43"/>
    <property type="match status" value="1"/>
</dbReference>
<comment type="subcellular location">
    <subcellularLocation>
        <location evidence="1">Nucleus</location>
    </subcellularLocation>
</comment>
<dbReference type="GO" id="GO:0000785">
    <property type="term" value="C:chromatin"/>
    <property type="evidence" value="ECO:0007669"/>
    <property type="project" value="TreeGrafter"/>
</dbReference>
<dbReference type="GO" id="GO:0003723">
    <property type="term" value="F:RNA binding"/>
    <property type="evidence" value="ECO:0007669"/>
    <property type="project" value="UniProtKB-UniRule"/>
</dbReference>
<keyword evidence="6" id="KW-0508">mRNA splicing</keyword>
<feature type="compositionally biased region" description="Basic and acidic residues" evidence="9">
    <location>
        <begin position="275"/>
        <end position="292"/>
    </location>
</feature>
<dbReference type="OrthoDB" id="2020831at2759"/>
<feature type="region of interest" description="Disordered" evidence="9">
    <location>
        <begin position="371"/>
        <end position="445"/>
    </location>
</feature>
<evidence type="ECO:0000256" key="6">
    <source>
        <dbReference type="ARBA" id="ARBA00023187"/>
    </source>
</evidence>
<feature type="region of interest" description="Disordered" evidence="9">
    <location>
        <begin position="269"/>
        <end position="330"/>
    </location>
</feature>
<dbReference type="Pfam" id="PF00076">
    <property type="entry name" value="RRM_1"/>
    <property type="match status" value="2"/>
</dbReference>
<evidence type="ECO:0000259" key="10">
    <source>
        <dbReference type="PROSITE" id="PS50102"/>
    </source>
</evidence>
<evidence type="ECO:0000256" key="3">
    <source>
        <dbReference type="ARBA" id="ARBA00022737"/>
    </source>
</evidence>
<feature type="domain" description="RRM" evidence="10">
    <location>
        <begin position="115"/>
        <end position="191"/>
    </location>
</feature>
<feature type="compositionally biased region" description="Gly residues" evidence="9">
    <location>
        <begin position="371"/>
        <end position="381"/>
    </location>
</feature>
<evidence type="ECO:0000256" key="9">
    <source>
        <dbReference type="SAM" id="MobiDB-lite"/>
    </source>
</evidence>
<sequence>MDPTQTQYIQVVEEEFDDAIELPVESDGTLLITTLSAQFPGATGLKYRNESTGNWRGVRVVDGKLQAPDGIWSETLVFCVVYPKDGKRKGEPDVPSTNAKVKRQATEYIESQKTTDLVLLGLAYTAEESDIKEYFETFGTVLMTQIKRDHDSQRSKGFGFIRMADYDAQIKILSQRHMVCGRWCEVKLPNSNTNRGSADSDILNRKIFVGRCTEEVTQEDLRDYFSKFGEVVDVYIPKPFRAFAFVTFASPNVAASLCGQDHIINNASVNISSADPKDNNRHNKGGGDDFRGGRSYRGSGPSNRGNQQMSGANQSQGMHQGNMSGNMGGGGGGGFNMNGFPMNPAMFAALAASQGMFPMMNGNMGNMGGFQGNGSGNGSQSGYGSPQNQGNSGYGSYGGGYNQGSYSGGYNNGSAPAPAPWSTNSSTTESKDAKGASGWSQHSTN</sequence>
<dbReference type="EMBL" id="VXIV02003451">
    <property type="protein sequence ID" value="KAF6016914.1"/>
    <property type="molecule type" value="Genomic_DNA"/>
</dbReference>
<dbReference type="GO" id="GO:0006397">
    <property type="term" value="P:mRNA processing"/>
    <property type="evidence" value="ECO:0007669"/>
    <property type="project" value="UniProtKB-KW"/>
</dbReference>
<dbReference type="AlphaFoldDB" id="A0A7J7IU38"/>
<organism evidence="11 12">
    <name type="scientific">Bugula neritina</name>
    <name type="common">Brown bryozoan</name>
    <name type="synonym">Sertularia neritina</name>
    <dbReference type="NCBI Taxonomy" id="10212"/>
    <lineage>
        <taxon>Eukaryota</taxon>
        <taxon>Metazoa</taxon>
        <taxon>Spiralia</taxon>
        <taxon>Lophotrochozoa</taxon>
        <taxon>Bryozoa</taxon>
        <taxon>Gymnolaemata</taxon>
        <taxon>Cheilostomatida</taxon>
        <taxon>Flustrina</taxon>
        <taxon>Buguloidea</taxon>
        <taxon>Bugulidae</taxon>
        <taxon>Bugula</taxon>
    </lineage>
</organism>
<keyword evidence="7" id="KW-0539">Nucleus</keyword>
<protein>
    <recommendedName>
        <fullName evidence="10">RRM domain-containing protein</fullName>
    </recommendedName>
</protein>
<keyword evidence="4" id="KW-0805">Transcription regulation</keyword>
<gene>
    <name evidence="11" type="ORF">EB796_024782</name>
</gene>
<dbReference type="GO" id="GO:0010468">
    <property type="term" value="P:regulation of gene expression"/>
    <property type="evidence" value="ECO:0007669"/>
    <property type="project" value="TreeGrafter"/>
</dbReference>
<dbReference type="Proteomes" id="UP000593567">
    <property type="component" value="Unassembled WGS sequence"/>
</dbReference>
<dbReference type="FunFam" id="3.30.70.330:FF:000107">
    <property type="entry name" value="TAR DNA-binding protein 43"/>
    <property type="match status" value="1"/>
</dbReference>
<dbReference type="InterPro" id="IPR041105">
    <property type="entry name" value="TDP-43_N"/>
</dbReference>
<evidence type="ECO:0000256" key="7">
    <source>
        <dbReference type="ARBA" id="ARBA00023242"/>
    </source>
</evidence>
<evidence type="ECO:0000256" key="1">
    <source>
        <dbReference type="ARBA" id="ARBA00004123"/>
    </source>
</evidence>
<dbReference type="SUPFAM" id="SSF54928">
    <property type="entry name" value="RNA-binding domain, RBD"/>
    <property type="match status" value="1"/>
</dbReference>
<evidence type="ECO:0000313" key="11">
    <source>
        <dbReference type="EMBL" id="KAF6016914.1"/>
    </source>
</evidence>
<comment type="caution">
    <text evidence="11">The sequence shown here is derived from an EMBL/GenBank/DDBJ whole genome shotgun (WGS) entry which is preliminary data.</text>
</comment>
<dbReference type="PANTHER" id="PTHR48033">
    <property type="entry name" value="RNA-BINDING (RRM/RBD/RNP MOTIFS) FAMILY PROTEIN"/>
    <property type="match status" value="1"/>
</dbReference>
<dbReference type="GO" id="GO:0008380">
    <property type="term" value="P:RNA splicing"/>
    <property type="evidence" value="ECO:0007669"/>
    <property type="project" value="UniProtKB-KW"/>
</dbReference>
<keyword evidence="5" id="KW-0804">Transcription</keyword>
<feature type="compositionally biased region" description="Gly residues" evidence="9">
    <location>
        <begin position="392"/>
        <end position="411"/>
    </location>
</feature>
<dbReference type="InterPro" id="IPR012677">
    <property type="entry name" value="Nucleotide-bd_a/b_plait_sf"/>
</dbReference>
<name>A0A7J7IU38_BUGNE</name>
<proteinExistence type="predicted"/>
<dbReference type="SMART" id="SM00360">
    <property type="entry name" value="RRM"/>
    <property type="match status" value="2"/>
</dbReference>
<evidence type="ECO:0000256" key="5">
    <source>
        <dbReference type="ARBA" id="ARBA00023163"/>
    </source>
</evidence>
<accession>A0A7J7IU38</accession>
<dbReference type="Pfam" id="PF18694">
    <property type="entry name" value="TDP-43_N"/>
    <property type="match status" value="1"/>
</dbReference>
<evidence type="ECO:0000256" key="8">
    <source>
        <dbReference type="PROSITE-ProRule" id="PRU00176"/>
    </source>
</evidence>
<evidence type="ECO:0000313" key="12">
    <source>
        <dbReference type="Proteomes" id="UP000593567"/>
    </source>
</evidence>
<dbReference type="Gene3D" id="3.30.70.330">
    <property type="match status" value="2"/>
</dbReference>
<reference evidence="11" key="1">
    <citation type="submission" date="2020-06" db="EMBL/GenBank/DDBJ databases">
        <title>Draft genome of Bugula neritina, a colonial animal packing powerful symbionts and potential medicines.</title>
        <authorList>
            <person name="Rayko M."/>
        </authorList>
    </citation>
    <scope>NUCLEOTIDE SEQUENCE [LARGE SCALE GENOMIC DNA]</scope>
    <source>
        <strain evidence="11">Kwan_BN1</strain>
    </source>
</reference>
<dbReference type="CDD" id="cd19609">
    <property type="entry name" value="NTD_TDP-43"/>
    <property type="match status" value="1"/>
</dbReference>
<keyword evidence="2" id="KW-0507">mRNA processing</keyword>
<dbReference type="InterPro" id="IPR035979">
    <property type="entry name" value="RBD_domain_sf"/>
</dbReference>
<feature type="domain" description="RRM" evidence="10">
    <location>
        <begin position="205"/>
        <end position="276"/>
    </location>
</feature>
<feature type="compositionally biased region" description="Polar residues" evidence="9">
    <location>
        <begin position="306"/>
        <end position="316"/>
    </location>
</feature>
<evidence type="ECO:0000256" key="2">
    <source>
        <dbReference type="ARBA" id="ARBA00022664"/>
    </source>
</evidence>
<keyword evidence="8" id="KW-0694">RNA-binding</keyword>
<dbReference type="PROSITE" id="PS50102">
    <property type="entry name" value="RRM"/>
    <property type="match status" value="2"/>
</dbReference>
<feature type="compositionally biased region" description="Low complexity" evidence="9">
    <location>
        <begin position="296"/>
        <end position="305"/>
    </location>
</feature>
<keyword evidence="12" id="KW-1185">Reference proteome</keyword>
<feature type="compositionally biased region" description="Low complexity" evidence="9">
    <location>
        <begin position="382"/>
        <end position="391"/>
    </location>
</feature>